<evidence type="ECO:0000313" key="5">
    <source>
        <dbReference type="EMBL" id="MDA0647502.1"/>
    </source>
</evidence>
<evidence type="ECO:0000313" key="6">
    <source>
        <dbReference type="Proteomes" id="UP001212498"/>
    </source>
</evidence>
<dbReference type="Proteomes" id="UP001212498">
    <property type="component" value="Unassembled WGS sequence"/>
</dbReference>
<proteinExistence type="predicted"/>
<dbReference type="InterPro" id="IPR050743">
    <property type="entry name" value="2-oxoacid_DH_E2_comp"/>
</dbReference>
<comment type="cofactor">
    <cofactor evidence="1">
        <name>(R)-lipoate</name>
        <dbReference type="ChEBI" id="CHEBI:83088"/>
    </cofactor>
</comment>
<reference evidence="5 6" key="1">
    <citation type="submission" date="2022-11" db="EMBL/GenBank/DDBJ databases">
        <title>Nonomuraea corallina sp. nov., a new species of the genus Nonomuraea isolated from sea side sediment in Thai sea.</title>
        <authorList>
            <person name="Ngamcharungchit C."/>
            <person name="Matsumoto A."/>
            <person name="Suriyachadkun C."/>
            <person name="Panbangred W."/>
            <person name="Inahashi Y."/>
            <person name="Intra B."/>
        </authorList>
    </citation>
    <scope>NUCLEOTIDE SEQUENCE [LARGE SCALE GENOMIC DNA]</scope>
    <source>
        <strain evidence="5 6">DSM 43553</strain>
    </source>
</reference>
<gene>
    <name evidence="5" type="ORF">OUY24_43325</name>
</gene>
<keyword evidence="6" id="KW-1185">Reference proteome</keyword>
<keyword evidence="3" id="KW-0012">Acyltransferase</keyword>
<accession>A0ABT4TDB5</accession>
<dbReference type="CDD" id="cd06849">
    <property type="entry name" value="lipoyl_domain"/>
    <property type="match status" value="1"/>
</dbReference>
<feature type="domain" description="Lipoyl-binding" evidence="4">
    <location>
        <begin position="2"/>
        <end position="76"/>
    </location>
</feature>
<comment type="caution">
    <text evidence="5">The sequence shown here is derived from an EMBL/GenBank/DDBJ whole genome shotgun (WGS) entry which is preliminary data.</text>
</comment>
<keyword evidence="2" id="KW-0808">Transferase</keyword>
<organism evidence="5 6">
    <name type="scientific">Nonomuraea ferruginea</name>
    <dbReference type="NCBI Taxonomy" id="46174"/>
    <lineage>
        <taxon>Bacteria</taxon>
        <taxon>Bacillati</taxon>
        <taxon>Actinomycetota</taxon>
        <taxon>Actinomycetes</taxon>
        <taxon>Streptosporangiales</taxon>
        <taxon>Streptosporangiaceae</taxon>
        <taxon>Nonomuraea</taxon>
    </lineage>
</organism>
<evidence type="ECO:0000256" key="3">
    <source>
        <dbReference type="ARBA" id="ARBA00023315"/>
    </source>
</evidence>
<sequence>METEVRLPQLSMGMSEAEILEWYFEDGARVEEGQDLVEIEAEKAREVLPAPTGGTLRIKVEPGDVVDVRSVLAVIVGDAP</sequence>
<evidence type="ECO:0000256" key="1">
    <source>
        <dbReference type="ARBA" id="ARBA00001938"/>
    </source>
</evidence>
<dbReference type="Gene3D" id="2.40.50.100">
    <property type="match status" value="1"/>
</dbReference>
<dbReference type="InterPro" id="IPR000089">
    <property type="entry name" value="Biotin_lipoyl"/>
</dbReference>
<evidence type="ECO:0000259" key="4">
    <source>
        <dbReference type="PROSITE" id="PS50968"/>
    </source>
</evidence>
<name>A0ABT4TDB5_9ACTN</name>
<dbReference type="PANTHER" id="PTHR43178:SF5">
    <property type="entry name" value="LIPOAMIDE ACYLTRANSFERASE COMPONENT OF BRANCHED-CHAIN ALPHA-KETO ACID DEHYDROGENASE COMPLEX, MITOCHONDRIAL"/>
    <property type="match status" value="1"/>
</dbReference>
<dbReference type="InterPro" id="IPR011053">
    <property type="entry name" value="Single_hybrid_motif"/>
</dbReference>
<dbReference type="RefSeq" id="WP_148029776.1">
    <property type="nucleotide sequence ID" value="NZ_BAABFD010000018.1"/>
</dbReference>
<dbReference type="SUPFAM" id="SSF51230">
    <property type="entry name" value="Single hybrid motif"/>
    <property type="match status" value="1"/>
</dbReference>
<dbReference type="PROSITE" id="PS50968">
    <property type="entry name" value="BIOTINYL_LIPOYL"/>
    <property type="match status" value="1"/>
</dbReference>
<protein>
    <submittedName>
        <fullName evidence="5">Lipoyl domain-containing protein</fullName>
    </submittedName>
</protein>
<dbReference type="EMBL" id="JAPNUD010000307">
    <property type="protein sequence ID" value="MDA0647502.1"/>
    <property type="molecule type" value="Genomic_DNA"/>
</dbReference>
<dbReference type="PANTHER" id="PTHR43178">
    <property type="entry name" value="DIHYDROLIPOAMIDE ACETYLTRANSFERASE COMPONENT OF PYRUVATE DEHYDROGENASE COMPLEX"/>
    <property type="match status" value="1"/>
</dbReference>
<evidence type="ECO:0000256" key="2">
    <source>
        <dbReference type="ARBA" id="ARBA00022679"/>
    </source>
</evidence>
<dbReference type="Pfam" id="PF00364">
    <property type="entry name" value="Biotin_lipoyl"/>
    <property type="match status" value="1"/>
</dbReference>